<dbReference type="PROSITE" id="PS51087">
    <property type="entry name" value="APAG"/>
    <property type="match status" value="1"/>
</dbReference>
<dbReference type="InterPro" id="IPR007474">
    <property type="entry name" value="ApaG_domain"/>
</dbReference>
<dbReference type="RefSeq" id="WP_348727212.1">
    <property type="nucleotide sequence ID" value="NZ_OZ040189.1"/>
</dbReference>
<dbReference type="InterPro" id="IPR036767">
    <property type="entry name" value="ApaG_sf"/>
</dbReference>
<dbReference type="PANTHER" id="PTHR14289">
    <property type="entry name" value="F-BOX ONLY PROTEIN 3"/>
    <property type="match status" value="1"/>
</dbReference>
<organism evidence="2 3">
    <name type="scientific">Tenacibaculum polynesiense</name>
    <dbReference type="NCBI Taxonomy" id="3137857"/>
    <lineage>
        <taxon>Bacteria</taxon>
        <taxon>Pseudomonadati</taxon>
        <taxon>Bacteroidota</taxon>
        <taxon>Flavobacteriia</taxon>
        <taxon>Flavobacteriales</taxon>
        <taxon>Flavobacteriaceae</taxon>
        <taxon>Tenacibaculum</taxon>
    </lineage>
</organism>
<dbReference type="Gene3D" id="2.60.40.1470">
    <property type="entry name" value="ApaG domain"/>
    <property type="match status" value="1"/>
</dbReference>
<dbReference type="Pfam" id="PF04379">
    <property type="entry name" value="DUF525"/>
    <property type="match status" value="1"/>
</dbReference>
<evidence type="ECO:0000313" key="3">
    <source>
        <dbReference type="Proteomes" id="UP001497527"/>
    </source>
</evidence>
<name>A0ABP1EYH1_9FLAO</name>
<dbReference type="PANTHER" id="PTHR14289:SF16">
    <property type="entry name" value="POLYMERASE DELTA-INTERACTING PROTEIN 2"/>
    <property type="match status" value="1"/>
</dbReference>
<sequence length="151" mass="17221">MAISTKIDSSSVGINLKNLYFYGMFQQITKGIKISVKTVYNGAMIRGHRKYFAFSYYIMIENKSKETVKLLERFWTIFDALNTTEFVEGEGVVGETPVLLPKDTYNYRSNCFLISSTGAMKGNYKMLNINTKEEFLVTIPTFQLTSTPTLN</sequence>
<gene>
    <name evidence="2" type="ORF">T190423A01A_20300</name>
</gene>
<feature type="domain" description="ApaG" evidence="1">
    <location>
        <begin position="26"/>
        <end position="151"/>
    </location>
</feature>
<comment type="caution">
    <text evidence="2">The sequence shown here is derived from an EMBL/GenBank/DDBJ whole genome shotgun (WGS) entry which is preliminary data.</text>
</comment>
<proteinExistence type="predicted"/>
<keyword evidence="3" id="KW-1185">Reference proteome</keyword>
<dbReference type="Proteomes" id="UP001497527">
    <property type="component" value="Unassembled WGS sequence"/>
</dbReference>
<accession>A0ABP1EYH1</accession>
<evidence type="ECO:0000259" key="1">
    <source>
        <dbReference type="PROSITE" id="PS51087"/>
    </source>
</evidence>
<protein>
    <submittedName>
        <fullName evidence="2">ApaG protein</fullName>
    </submittedName>
</protein>
<dbReference type="EMBL" id="CAXJIO010000011">
    <property type="protein sequence ID" value="CAL2102549.1"/>
    <property type="molecule type" value="Genomic_DNA"/>
</dbReference>
<dbReference type="SUPFAM" id="SSF110069">
    <property type="entry name" value="ApaG-like"/>
    <property type="match status" value="1"/>
</dbReference>
<evidence type="ECO:0000313" key="2">
    <source>
        <dbReference type="EMBL" id="CAL2102549.1"/>
    </source>
</evidence>
<reference evidence="2 3" key="1">
    <citation type="submission" date="2024-05" db="EMBL/GenBank/DDBJ databases">
        <authorList>
            <person name="Duchaud E."/>
        </authorList>
    </citation>
    <scope>NUCLEOTIDE SEQUENCE [LARGE SCALE GENOMIC DNA]</scope>
    <source>
        <strain evidence="2">Ena-SAMPLE-TAB-13-05-2024-13:56:06:370-140308</strain>
    </source>
</reference>
<dbReference type="NCBIfam" id="NF003967">
    <property type="entry name" value="PRK05461.1"/>
    <property type="match status" value="1"/>
</dbReference>